<dbReference type="OrthoDB" id="2120024at2759"/>
<gene>
    <name evidence="1" type="ORF">BCR37DRAFT_390146</name>
</gene>
<proteinExistence type="predicted"/>
<dbReference type="AlphaFoldDB" id="A0A1Y2FVL8"/>
<sequence length="89" mass="10524">MRITRLLRQAENTAQATSLPPRPPKPESRHIGFYRQFGRPLTRVFLMSSITYYSLHYLYWSLDYDEMSAEKQQQIRSLEAELDAKTRTA</sequence>
<accession>A0A1Y2FVL8</accession>
<dbReference type="RefSeq" id="XP_040728102.1">
    <property type="nucleotide sequence ID" value="XM_040870806.1"/>
</dbReference>
<dbReference type="OMA" id="MFYKNYA"/>
<dbReference type="Proteomes" id="UP000193685">
    <property type="component" value="Unassembled WGS sequence"/>
</dbReference>
<evidence type="ECO:0000313" key="2">
    <source>
        <dbReference type="Proteomes" id="UP000193685"/>
    </source>
</evidence>
<keyword evidence="2" id="KW-1185">Reference proteome</keyword>
<organism evidence="1 2">
    <name type="scientific">Protomyces lactucae-debilis</name>
    <dbReference type="NCBI Taxonomy" id="2754530"/>
    <lineage>
        <taxon>Eukaryota</taxon>
        <taxon>Fungi</taxon>
        <taxon>Dikarya</taxon>
        <taxon>Ascomycota</taxon>
        <taxon>Taphrinomycotina</taxon>
        <taxon>Taphrinomycetes</taxon>
        <taxon>Taphrinales</taxon>
        <taxon>Protomycetaceae</taxon>
        <taxon>Protomyces</taxon>
    </lineage>
</organism>
<dbReference type="GeneID" id="63787405"/>
<evidence type="ECO:0000313" key="1">
    <source>
        <dbReference type="EMBL" id="ORY87607.1"/>
    </source>
</evidence>
<reference evidence="1 2" key="1">
    <citation type="submission" date="2016-07" db="EMBL/GenBank/DDBJ databases">
        <title>Pervasive Adenine N6-methylation of Active Genes in Fungi.</title>
        <authorList>
            <consortium name="DOE Joint Genome Institute"/>
            <person name="Mondo S.J."/>
            <person name="Dannebaum R.O."/>
            <person name="Kuo R.C."/>
            <person name="Labutti K."/>
            <person name="Haridas S."/>
            <person name="Kuo A."/>
            <person name="Salamov A."/>
            <person name="Ahrendt S.R."/>
            <person name="Lipzen A."/>
            <person name="Sullivan W."/>
            <person name="Andreopoulos W.B."/>
            <person name="Clum A."/>
            <person name="Lindquist E."/>
            <person name="Daum C."/>
            <person name="Ramamoorthy G.K."/>
            <person name="Gryganskyi A."/>
            <person name="Culley D."/>
            <person name="Magnuson J.K."/>
            <person name="James T.Y."/>
            <person name="O'Malley M.A."/>
            <person name="Stajich J.E."/>
            <person name="Spatafora J.W."/>
            <person name="Visel A."/>
            <person name="Grigoriev I.V."/>
        </authorList>
    </citation>
    <scope>NUCLEOTIDE SEQUENCE [LARGE SCALE GENOMIC DNA]</scope>
    <source>
        <strain evidence="1 2">12-1054</strain>
    </source>
</reference>
<comment type="caution">
    <text evidence="1">The sequence shown here is derived from an EMBL/GenBank/DDBJ whole genome shotgun (WGS) entry which is preliminary data.</text>
</comment>
<protein>
    <submittedName>
        <fullName evidence="1">Uncharacterized protein</fullName>
    </submittedName>
</protein>
<dbReference type="EMBL" id="MCFI01000001">
    <property type="protein sequence ID" value="ORY87607.1"/>
    <property type="molecule type" value="Genomic_DNA"/>
</dbReference>
<name>A0A1Y2FVL8_PROLT</name>